<evidence type="ECO:0000256" key="1">
    <source>
        <dbReference type="SAM" id="Phobius"/>
    </source>
</evidence>
<gene>
    <name evidence="2" type="ORF">Ahy_A07g031382</name>
</gene>
<dbReference type="Proteomes" id="UP000289738">
    <property type="component" value="Chromosome A07"/>
</dbReference>
<reference evidence="2 3" key="1">
    <citation type="submission" date="2019-01" db="EMBL/GenBank/DDBJ databases">
        <title>Sequencing of cultivated peanut Arachis hypogaea provides insights into genome evolution and oil improvement.</title>
        <authorList>
            <person name="Chen X."/>
        </authorList>
    </citation>
    <scope>NUCLEOTIDE SEQUENCE [LARGE SCALE GENOMIC DNA]</scope>
    <source>
        <strain evidence="3">cv. Fuhuasheng</strain>
        <tissue evidence="2">Leaves</tissue>
    </source>
</reference>
<name>A0A445C3T1_ARAHY</name>
<comment type="caution">
    <text evidence="2">The sequence shown here is derived from an EMBL/GenBank/DDBJ whole genome shotgun (WGS) entry which is preliminary data.</text>
</comment>
<keyword evidence="1" id="KW-0472">Membrane</keyword>
<keyword evidence="3" id="KW-1185">Reference proteome</keyword>
<keyword evidence="1" id="KW-0812">Transmembrane</keyword>
<sequence>MKFYVSTTGIKRVTLSSKAAAAANAAAGGKGSSKSTAADAAVSRRSFSSRTVLPAVVLFGIVSLFVFVRIAVLVLESSAVCSSLGCVGWRFFSGGDPSLIT</sequence>
<dbReference type="AlphaFoldDB" id="A0A445C3T1"/>
<protein>
    <submittedName>
        <fullName evidence="2">Uncharacterized protein</fullName>
    </submittedName>
</protein>
<keyword evidence="1" id="KW-1133">Transmembrane helix</keyword>
<feature type="transmembrane region" description="Helical" evidence="1">
    <location>
        <begin position="52"/>
        <end position="75"/>
    </location>
</feature>
<proteinExistence type="predicted"/>
<accession>A0A445C3T1</accession>
<evidence type="ECO:0000313" key="2">
    <source>
        <dbReference type="EMBL" id="RYR45551.1"/>
    </source>
</evidence>
<organism evidence="2 3">
    <name type="scientific">Arachis hypogaea</name>
    <name type="common">Peanut</name>
    <dbReference type="NCBI Taxonomy" id="3818"/>
    <lineage>
        <taxon>Eukaryota</taxon>
        <taxon>Viridiplantae</taxon>
        <taxon>Streptophyta</taxon>
        <taxon>Embryophyta</taxon>
        <taxon>Tracheophyta</taxon>
        <taxon>Spermatophyta</taxon>
        <taxon>Magnoliopsida</taxon>
        <taxon>eudicotyledons</taxon>
        <taxon>Gunneridae</taxon>
        <taxon>Pentapetalae</taxon>
        <taxon>rosids</taxon>
        <taxon>fabids</taxon>
        <taxon>Fabales</taxon>
        <taxon>Fabaceae</taxon>
        <taxon>Papilionoideae</taxon>
        <taxon>50 kb inversion clade</taxon>
        <taxon>dalbergioids sensu lato</taxon>
        <taxon>Dalbergieae</taxon>
        <taxon>Pterocarpus clade</taxon>
        <taxon>Arachis</taxon>
    </lineage>
</organism>
<dbReference type="EMBL" id="SDMP01000007">
    <property type="protein sequence ID" value="RYR45551.1"/>
    <property type="molecule type" value="Genomic_DNA"/>
</dbReference>
<evidence type="ECO:0000313" key="3">
    <source>
        <dbReference type="Proteomes" id="UP000289738"/>
    </source>
</evidence>